<feature type="domain" description="J" evidence="1">
    <location>
        <begin position="120"/>
        <end position="173"/>
    </location>
</feature>
<dbReference type="InterPro" id="IPR036869">
    <property type="entry name" value="J_dom_sf"/>
</dbReference>
<keyword evidence="3" id="KW-1185">Reference proteome</keyword>
<dbReference type="EMBL" id="PDKO01000007">
    <property type="protein sequence ID" value="RXJ62680.1"/>
    <property type="molecule type" value="Genomic_DNA"/>
</dbReference>
<dbReference type="PROSITE" id="PS50076">
    <property type="entry name" value="DNAJ_2"/>
    <property type="match status" value="1"/>
</dbReference>
<protein>
    <submittedName>
        <fullName evidence="2">J domain-containing protein</fullName>
    </submittedName>
</protein>
<dbReference type="AlphaFoldDB" id="A0A4Q0XYB5"/>
<evidence type="ECO:0000259" key="1">
    <source>
        <dbReference type="PROSITE" id="PS50076"/>
    </source>
</evidence>
<dbReference type="STRING" id="877500.GCA_000935065_02012"/>
<sequence>MQKYKQYLEEDFIIFNSDLCVRDFVTIGEINFETNTAYLDEPYEMVGPFCLDELCTKGEISFAACIVMSEQIWEEKQAFLLRNSFEKQRKSQKQFYEDIHNHNKRKRENQINLNEQSQREYRKLLSLPIEGTLNVSQIKAAFRKVVKTTHPDVGGSHEMFIKITEARDILLKK</sequence>
<dbReference type="Gene3D" id="1.10.287.110">
    <property type="entry name" value="DnaJ domain"/>
    <property type="match status" value="1"/>
</dbReference>
<dbReference type="OrthoDB" id="9775658at2"/>
<dbReference type="Proteomes" id="UP000290191">
    <property type="component" value="Unassembled WGS sequence"/>
</dbReference>
<evidence type="ECO:0000313" key="2">
    <source>
        <dbReference type="EMBL" id="RXJ62680.1"/>
    </source>
</evidence>
<dbReference type="CDD" id="cd06257">
    <property type="entry name" value="DnaJ"/>
    <property type="match status" value="1"/>
</dbReference>
<dbReference type="SUPFAM" id="SSF46565">
    <property type="entry name" value="Chaperone J-domain"/>
    <property type="match status" value="1"/>
</dbReference>
<dbReference type="InterPro" id="IPR001623">
    <property type="entry name" value="DnaJ_domain"/>
</dbReference>
<reference evidence="2 3" key="1">
    <citation type="submission" date="2017-10" db="EMBL/GenBank/DDBJ databases">
        <title>Genomics of the genus Arcobacter.</title>
        <authorList>
            <person name="Perez-Cataluna A."/>
            <person name="Figueras M.J."/>
        </authorList>
    </citation>
    <scope>NUCLEOTIDE SEQUENCE [LARGE SCALE GENOMIC DNA]</scope>
    <source>
        <strain evidence="2 3">DSM 24636</strain>
    </source>
</reference>
<organism evidence="2 3">
    <name type="scientific">Halarcobacter anaerophilus</name>
    <dbReference type="NCBI Taxonomy" id="877500"/>
    <lineage>
        <taxon>Bacteria</taxon>
        <taxon>Pseudomonadati</taxon>
        <taxon>Campylobacterota</taxon>
        <taxon>Epsilonproteobacteria</taxon>
        <taxon>Campylobacterales</taxon>
        <taxon>Arcobacteraceae</taxon>
        <taxon>Halarcobacter</taxon>
    </lineage>
</organism>
<comment type="caution">
    <text evidence="2">The sequence shown here is derived from an EMBL/GenBank/DDBJ whole genome shotgun (WGS) entry which is preliminary data.</text>
</comment>
<proteinExistence type="predicted"/>
<name>A0A4Q0XYB5_9BACT</name>
<evidence type="ECO:0000313" key="3">
    <source>
        <dbReference type="Proteomes" id="UP000290191"/>
    </source>
</evidence>
<accession>A0A4Q0XYB5</accession>
<gene>
    <name evidence="2" type="ORF">CRV06_09445</name>
</gene>
<dbReference type="SMART" id="SM00271">
    <property type="entry name" value="DnaJ"/>
    <property type="match status" value="1"/>
</dbReference>
<dbReference type="RefSeq" id="WP_044417672.1">
    <property type="nucleotide sequence ID" value="NZ_CP041070.1"/>
</dbReference>